<sequence length="390" mass="43520">MTTRNGQIKNFTSNSGPQHPAAHGVSRSVLEMNGEVVERAEPHIGSLQCGTKPLTLSRLLCVRSVVDPIYVSTMAQEHAHSSAVERLLNFEVPLRAQYIRVLFREITRISNHSLASTTHAMDVGASTPFLWAFEEREKLLEFYERVPGARMHASFIRPGGVAQDLPLGLCRDIDSSTQQFASRIDELEEMSTGNRIWKQRLVDIGTVTAQQAKDWGFSGVMLRGPGVCWDSRRAAPYDVHDQSDPDVPVGTRGDRYDRYCIRIEEMRQSVRIIVQCPNQMPSGMIKADDRKLCPPSRCRMKLSMESHHFEPYTEGFSVPAPSTYTAVEAPKGEFGVFLVSNGSNRPYRRKIRAPGSAHSQGLDSMSKHHMPADVVTIIGTQDIVSGEVDR</sequence>
<evidence type="ECO:0000313" key="5">
    <source>
        <dbReference type="EMBL" id="AOX12950.1"/>
    </source>
</evidence>
<dbReference type="SUPFAM" id="SSF56762">
    <property type="entry name" value="HydB/Nqo4-like"/>
    <property type="match status" value="1"/>
</dbReference>
<feature type="domain" description="NADH-quinone oxidoreductase subunit D" evidence="4">
    <location>
        <begin position="122"/>
        <end position="390"/>
    </location>
</feature>
<evidence type="ECO:0000256" key="1">
    <source>
        <dbReference type="ARBA" id="ARBA00005769"/>
    </source>
</evidence>
<proteinExistence type="inferred from homology"/>
<dbReference type="GO" id="GO:0048038">
    <property type="term" value="F:quinone binding"/>
    <property type="evidence" value="ECO:0007669"/>
    <property type="project" value="InterPro"/>
</dbReference>
<dbReference type="InterPro" id="IPR001135">
    <property type="entry name" value="NADH_Q_OxRdtase_suD"/>
</dbReference>
<geneLocation type="mitochondrion" evidence="5"/>
<feature type="compositionally biased region" description="Polar residues" evidence="3">
    <location>
        <begin position="1"/>
        <end position="17"/>
    </location>
</feature>
<evidence type="ECO:0000256" key="3">
    <source>
        <dbReference type="SAM" id="MobiDB-lite"/>
    </source>
</evidence>
<dbReference type="InterPro" id="IPR029014">
    <property type="entry name" value="NiFe-Hase_large"/>
</dbReference>
<dbReference type="EMBL" id="KX028885">
    <property type="protein sequence ID" value="AOX12950.1"/>
    <property type="molecule type" value="Genomic_DNA"/>
</dbReference>
<comment type="similarity">
    <text evidence="1">Belongs to the complex I 49 kDa subunit family.</text>
</comment>
<dbReference type="RefSeq" id="YP_009315956.1">
    <property type="nucleotide sequence ID" value="NC_031696.1"/>
</dbReference>
<dbReference type="PANTHER" id="PTHR11993">
    <property type="entry name" value="NADH-UBIQUINONE OXIDOREDUCTASE 49 KDA SUBUNIT"/>
    <property type="match status" value="1"/>
</dbReference>
<accession>A0A2Z2CEH0</accession>
<dbReference type="Gene3D" id="1.10.645.10">
    <property type="entry name" value="Cytochrome-c3 Hydrogenase, chain B"/>
    <property type="match status" value="1"/>
</dbReference>
<dbReference type="AlphaFoldDB" id="A0A2Z2CEH0"/>
<dbReference type="Pfam" id="PF00346">
    <property type="entry name" value="Complex1_49kDa"/>
    <property type="match status" value="1"/>
</dbReference>
<dbReference type="GO" id="GO:0005739">
    <property type="term" value="C:mitochondrion"/>
    <property type="evidence" value="ECO:0007669"/>
    <property type="project" value="GOC"/>
</dbReference>
<dbReference type="GO" id="GO:0006120">
    <property type="term" value="P:mitochondrial electron transport, NADH to ubiquinone"/>
    <property type="evidence" value="ECO:0007669"/>
    <property type="project" value="TreeGrafter"/>
</dbReference>
<dbReference type="NCBIfam" id="NF004739">
    <property type="entry name" value="PRK06075.1"/>
    <property type="match status" value="1"/>
</dbReference>
<gene>
    <name evidence="5" type="primary">nad7</name>
</gene>
<evidence type="ECO:0000256" key="2">
    <source>
        <dbReference type="ARBA" id="ARBA00031770"/>
    </source>
</evidence>
<feature type="region of interest" description="Disordered" evidence="3">
    <location>
        <begin position="1"/>
        <end position="23"/>
    </location>
</feature>
<dbReference type="GO" id="GO:0016651">
    <property type="term" value="F:oxidoreductase activity, acting on NAD(P)H"/>
    <property type="evidence" value="ECO:0007669"/>
    <property type="project" value="InterPro"/>
</dbReference>
<dbReference type="PANTHER" id="PTHR11993:SF10">
    <property type="entry name" value="NADH DEHYDROGENASE [UBIQUINONE] IRON-SULFUR PROTEIN 2, MITOCHONDRIAL"/>
    <property type="match status" value="1"/>
</dbReference>
<dbReference type="GeneID" id="30090219"/>
<keyword evidence="5" id="KW-0496">Mitochondrion</keyword>
<reference evidence="5" key="1">
    <citation type="submission" date="2016-04" db="EMBL/GenBank/DDBJ databases">
        <title>Complete Sequence and Comparative Analysis of the Mitochondrial Genome of Coconut Palm (Cocos nucifera).</title>
        <authorList>
            <person name="Liu W."/>
            <person name="Lin Q."/>
            <person name="Aljohi H.A."/>
            <person name="Zhao Y."/>
            <person name="Zeng J."/>
            <person name="Hu S."/>
            <person name="Yu J."/>
        </authorList>
    </citation>
    <scope>NUCLEOTIDE SEQUENCE</scope>
</reference>
<organism evidence="5">
    <name type="scientific">Cocos nucifera</name>
    <name type="common">Coconut palm</name>
    <dbReference type="NCBI Taxonomy" id="13894"/>
    <lineage>
        <taxon>Eukaryota</taxon>
        <taxon>Viridiplantae</taxon>
        <taxon>Streptophyta</taxon>
        <taxon>Embryophyta</taxon>
        <taxon>Tracheophyta</taxon>
        <taxon>Spermatophyta</taxon>
        <taxon>Magnoliopsida</taxon>
        <taxon>Liliopsida</taxon>
        <taxon>Arecaceae</taxon>
        <taxon>Arecoideae</taxon>
        <taxon>Cocoseae</taxon>
        <taxon>Attaleinae</taxon>
        <taxon>Cocos</taxon>
    </lineage>
</organism>
<evidence type="ECO:0000259" key="4">
    <source>
        <dbReference type="Pfam" id="PF00346"/>
    </source>
</evidence>
<dbReference type="GO" id="GO:0051287">
    <property type="term" value="F:NAD binding"/>
    <property type="evidence" value="ECO:0007669"/>
    <property type="project" value="InterPro"/>
</dbReference>
<dbReference type="InterPro" id="IPR022885">
    <property type="entry name" value="NDH1_su_D/H"/>
</dbReference>
<protein>
    <recommendedName>
        <fullName evidence="2">NAD(P)H dehydrogenase subunit H</fullName>
    </recommendedName>
</protein>
<name>A0A2Z2CEH0_COCNU</name>